<protein>
    <submittedName>
        <fullName evidence="1">Uncharacterized protein</fullName>
    </submittedName>
</protein>
<evidence type="ECO:0000313" key="1">
    <source>
        <dbReference type="EMBL" id="SKA40788.1"/>
    </source>
</evidence>
<dbReference type="AlphaFoldDB" id="A0A1T4TKG2"/>
<organism evidence="1 2">
    <name type="scientific">Chitinophaga eiseniae</name>
    <dbReference type="NCBI Taxonomy" id="634771"/>
    <lineage>
        <taxon>Bacteria</taxon>
        <taxon>Pseudomonadati</taxon>
        <taxon>Bacteroidota</taxon>
        <taxon>Chitinophagia</taxon>
        <taxon>Chitinophagales</taxon>
        <taxon>Chitinophagaceae</taxon>
        <taxon>Chitinophaga</taxon>
    </lineage>
</organism>
<sequence>MSRESLMGLIGAAGCCIAKKKPDVGTSGLYNVEGYTKS</sequence>
<keyword evidence="2" id="KW-1185">Reference proteome</keyword>
<proteinExistence type="predicted"/>
<evidence type="ECO:0000313" key="2">
    <source>
        <dbReference type="Proteomes" id="UP000190367"/>
    </source>
</evidence>
<dbReference type="PROSITE" id="PS51257">
    <property type="entry name" value="PROKAR_LIPOPROTEIN"/>
    <property type="match status" value="1"/>
</dbReference>
<dbReference type="Proteomes" id="UP000190367">
    <property type="component" value="Unassembled WGS sequence"/>
</dbReference>
<name>A0A1T4TKG2_9BACT</name>
<dbReference type="EMBL" id="FUWZ01000005">
    <property type="protein sequence ID" value="SKA40788.1"/>
    <property type="molecule type" value="Genomic_DNA"/>
</dbReference>
<accession>A0A1T4TKG2</accession>
<gene>
    <name evidence="1" type="ORF">SAMN04488128_105272</name>
</gene>
<reference evidence="2" key="1">
    <citation type="submission" date="2017-02" db="EMBL/GenBank/DDBJ databases">
        <authorList>
            <person name="Varghese N."/>
            <person name="Submissions S."/>
        </authorList>
    </citation>
    <scope>NUCLEOTIDE SEQUENCE [LARGE SCALE GENOMIC DNA]</scope>
    <source>
        <strain evidence="2">DSM 22224</strain>
    </source>
</reference>